<dbReference type="InterPro" id="IPR005615">
    <property type="entry name" value="Glutathione_synthase"/>
</dbReference>
<feature type="binding site" evidence="10">
    <location>
        <position position="474"/>
    </location>
    <ligand>
        <name>ATP</name>
        <dbReference type="ChEBI" id="CHEBI:30616"/>
    </ligand>
</feature>
<dbReference type="Gene3D" id="1.10.1080.10">
    <property type="entry name" value="Glutathione Synthetase, Chain A, domain 3"/>
    <property type="match status" value="1"/>
</dbReference>
<dbReference type="FunFam" id="3.30.1490.50:FF:000002">
    <property type="entry name" value="Glutathione synthetase"/>
    <property type="match status" value="1"/>
</dbReference>
<keyword evidence="8 9" id="KW-0460">Magnesium</keyword>
<feature type="binding site" evidence="10">
    <location>
        <begin position="380"/>
        <end position="389"/>
    </location>
    <ligand>
        <name>ATP</name>
        <dbReference type="ChEBI" id="CHEBI:30616"/>
    </ligand>
</feature>
<dbReference type="Gene3D" id="3.30.1490.80">
    <property type="match status" value="1"/>
</dbReference>
<reference evidence="14 15" key="1">
    <citation type="journal article" date="2016" name="PLoS ONE">
        <title>Sequence Assembly of Yarrowia lipolytica Strain W29/CLIB89 Shows Transposable Element Diversity.</title>
        <authorList>
            <person name="Magnan C."/>
            <person name="Yu J."/>
            <person name="Chang I."/>
            <person name="Jahn E."/>
            <person name="Kanomata Y."/>
            <person name="Wu J."/>
            <person name="Zeller M."/>
            <person name="Oakes M."/>
            <person name="Baldi P."/>
            <person name="Sandmeyer S."/>
        </authorList>
    </citation>
    <scope>NUCLEOTIDE SEQUENCE [LARGE SCALE GENOMIC DNA]</scope>
    <source>
        <strain evidence="15">CLIB89(W29)</strain>
    </source>
</reference>
<dbReference type="OMA" id="NGLVMYP"/>
<evidence type="ECO:0000256" key="4">
    <source>
        <dbReference type="ARBA" id="ARBA00022684"/>
    </source>
</evidence>
<dbReference type="NCBIfam" id="TIGR01986">
    <property type="entry name" value="glut_syn_euk"/>
    <property type="match status" value="1"/>
</dbReference>
<dbReference type="GO" id="GO:0000287">
    <property type="term" value="F:magnesium ion binding"/>
    <property type="evidence" value="ECO:0007669"/>
    <property type="project" value="UniProtKB-UniRule"/>
</dbReference>
<feature type="binding site" evidence="12">
    <location>
        <begin position="283"/>
        <end position="286"/>
    </location>
    <ligand>
        <name>substrate</name>
    </ligand>
</feature>
<dbReference type="GO" id="GO:0042803">
    <property type="term" value="F:protein homodimerization activity"/>
    <property type="evidence" value="ECO:0007669"/>
    <property type="project" value="EnsemblFungi"/>
</dbReference>
<feature type="binding site" evidence="12">
    <location>
        <begin position="150"/>
        <end position="153"/>
    </location>
    <ligand>
        <name>substrate</name>
    </ligand>
</feature>
<dbReference type="GO" id="GO:0004363">
    <property type="term" value="F:glutathione synthase activity"/>
    <property type="evidence" value="ECO:0007669"/>
    <property type="project" value="UniProtKB-UniRule"/>
</dbReference>
<feature type="binding site" evidence="10">
    <location>
        <position position="146"/>
    </location>
    <ligand>
        <name>ATP</name>
        <dbReference type="ChEBI" id="CHEBI:30616"/>
    </ligand>
</feature>
<dbReference type="InterPro" id="IPR014709">
    <property type="entry name" value="Glutathione_synthase_C_euk"/>
</dbReference>
<keyword evidence="3 9" id="KW-0436">Ligase</keyword>
<evidence type="ECO:0000256" key="3">
    <source>
        <dbReference type="ARBA" id="ARBA00022598"/>
    </source>
</evidence>
<evidence type="ECO:0000256" key="8">
    <source>
        <dbReference type="ARBA" id="ARBA00022842"/>
    </source>
</evidence>
<dbReference type="Gene3D" id="3.40.50.1760">
    <property type="entry name" value="Glutathione synthase, substrate-binding domain superfamily, eukaryotic"/>
    <property type="match status" value="1"/>
</dbReference>
<dbReference type="Gene3D" id="3.30.1490.50">
    <property type="match status" value="1"/>
</dbReference>
<dbReference type="InterPro" id="IPR016185">
    <property type="entry name" value="PreATP-grasp_dom_sf"/>
</dbReference>
<dbReference type="SUPFAM" id="SSF52440">
    <property type="entry name" value="PreATP-grasp domain"/>
    <property type="match status" value="1"/>
</dbReference>
<feature type="binding site" evidence="10">
    <location>
        <begin position="413"/>
        <end position="416"/>
    </location>
    <ligand>
        <name>ATP</name>
        <dbReference type="ChEBI" id="CHEBI:30616"/>
    </ligand>
</feature>
<comment type="cofactor">
    <cofactor evidence="9 11">
        <name>Mg(2+)</name>
        <dbReference type="ChEBI" id="CHEBI:18420"/>
    </cofactor>
    <text evidence="9 11">Binds 1 Mg(2+) ion per subunit.</text>
</comment>
<proteinExistence type="inferred from homology"/>
<evidence type="ECO:0000313" key="14">
    <source>
        <dbReference type="EMBL" id="AOW03022.1"/>
    </source>
</evidence>
<dbReference type="PANTHER" id="PTHR11130">
    <property type="entry name" value="GLUTATHIONE SYNTHETASE"/>
    <property type="match status" value="1"/>
</dbReference>
<dbReference type="Proteomes" id="UP000182444">
    <property type="component" value="Chromosome 1C"/>
</dbReference>
<evidence type="ECO:0000256" key="1">
    <source>
        <dbReference type="ARBA" id="ARBA00004965"/>
    </source>
</evidence>
<feature type="binding site" evidence="10">
    <location>
        <position position="391"/>
    </location>
    <ligand>
        <name>ATP</name>
        <dbReference type="ChEBI" id="CHEBI:30616"/>
    </ligand>
</feature>
<dbReference type="RefSeq" id="XP_501951.1">
    <property type="nucleotide sequence ID" value="XM_501951.1"/>
</dbReference>
<evidence type="ECO:0000256" key="10">
    <source>
        <dbReference type="PIRSR" id="PIRSR001558-1"/>
    </source>
</evidence>
<keyword evidence="6 9" id="KW-0547">Nucleotide-binding</keyword>
<evidence type="ECO:0000256" key="7">
    <source>
        <dbReference type="ARBA" id="ARBA00022840"/>
    </source>
</evidence>
<feature type="binding site" evidence="10">
    <location>
        <position position="128"/>
    </location>
    <ligand>
        <name>substrate</name>
    </ligand>
</feature>
<accession>A0A1D8NBL6</accession>
<comment type="similarity">
    <text evidence="2 9">Belongs to the eukaryotic GSH synthase family.</text>
</comment>
<dbReference type="OrthoDB" id="2020073at2759"/>
<keyword evidence="5 9" id="KW-0479">Metal-binding</keyword>
<feature type="binding site" evidence="10">
    <location>
        <position position="439"/>
    </location>
    <ligand>
        <name>ATP</name>
        <dbReference type="ChEBI" id="CHEBI:30616"/>
    </ligand>
</feature>
<evidence type="ECO:0000256" key="11">
    <source>
        <dbReference type="PIRSR" id="PIRSR001558-2"/>
    </source>
</evidence>
<protein>
    <recommendedName>
        <fullName evidence="9">Glutathione synthetase</fullName>
        <shortName evidence="9">GSH-S</shortName>
        <ecNumber evidence="9">6.3.2.3</ecNumber>
    </recommendedName>
</protein>
<dbReference type="InterPro" id="IPR014049">
    <property type="entry name" value="Glutathione_synthase_N_euk"/>
</dbReference>
<feature type="domain" description="Glutathione synthase substrate-binding" evidence="13">
    <location>
        <begin position="217"/>
        <end position="319"/>
    </location>
</feature>
<dbReference type="InterPro" id="IPR014042">
    <property type="entry name" value="Glutathione_synthase_a-hlx"/>
</dbReference>
<dbReference type="Gene3D" id="3.30.470.20">
    <property type="entry name" value="ATP-grasp fold, B domain"/>
    <property type="match status" value="1"/>
</dbReference>
<dbReference type="Pfam" id="PF03199">
    <property type="entry name" value="GSH_synthase"/>
    <property type="match status" value="1"/>
</dbReference>
<evidence type="ECO:0000256" key="2">
    <source>
        <dbReference type="ARBA" id="ARBA00010385"/>
    </source>
</evidence>
<dbReference type="GeneID" id="2910006"/>
<dbReference type="GO" id="GO:0005829">
    <property type="term" value="C:cytosol"/>
    <property type="evidence" value="ECO:0007669"/>
    <property type="project" value="TreeGrafter"/>
</dbReference>
<dbReference type="GO" id="GO:0005524">
    <property type="term" value="F:ATP binding"/>
    <property type="evidence" value="ECO:0007669"/>
    <property type="project" value="UniProtKB-UniRule"/>
</dbReference>
<dbReference type="PANTHER" id="PTHR11130:SF0">
    <property type="entry name" value="GLUTATHIONE SYNTHETASE"/>
    <property type="match status" value="1"/>
</dbReference>
<evidence type="ECO:0000313" key="15">
    <source>
        <dbReference type="Proteomes" id="UP000182444"/>
    </source>
</evidence>
<dbReference type="PIRSF" id="PIRSF001558">
    <property type="entry name" value="GSHase"/>
    <property type="match status" value="1"/>
</dbReference>
<dbReference type="InterPro" id="IPR037013">
    <property type="entry name" value="GSH-S_sub-bd_sf"/>
</dbReference>
<dbReference type="AlphaFoldDB" id="A0A1D8NBL6"/>
<dbReference type="UniPathway" id="UPA00142">
    <property type="reaction ID" value="UER00210"/>
</dbReference>
<dbReference type="InterPro" id="IPR004887">
    <property type="entry name" value="GSH_synth_subst-bd"/>
</dbReference>
<dbReference type="SUPFAM" id="SSF56059">
    <property type="entry name" value="Glutathione synthetase ATP-binding domain-like"/>
    <property type="match status" value="1"/>
</dbReference>
<feature type="binding site" evidence="11">
    <location>
        <position position="384"/>
    </location>
    <ligand>
        <name>Mg(2+)</name>
        <dbReference type="ChEBI" id="CHEBI:18420"/>
    </ligand>
</feature>
<comment type="catalytic activity">
    <reaction evidence="9">
        <text>gamma-L-glutamyl-L-cysteine + glycine + ATP = glutathione + ADP + phosphate + H(+)</text>
        <dbReference type="Rhea" id="RHEA:13557"/>
        <dbReference type="ChEBI" id="CHEBI:15378"/>
        <dbReference type="ChEBI" id="CHEBI:30616"/>
        <dbReference type="ChEBI" id="CHEBI:43474"/>
        <dbReference type="ChEBI" id="CHEBI:57305"/>
        <dbReference type="ChEBI" id="CHEBI:57925"/>
        <dbReference type="ChEBI" id="CHEBI:58173"/>
        <dbReference type="ChEBI" id="CHEBI:456216"/>
        <dbReference type="EC" id="6.3.2.3"/>
    </reaction>
</comment>
<feature type="binding site" evidence="12">
    <location>
        <begin position="226"/>
        <end position="228"/>
    </location>
    <ligand>
        <name>substrate</name>
    </ligand>
</feature>
<gene>
    <name evidence="14" type="ORF">YALI1_C25029g</name>
</gene>
<dbReference type="EC" id="6.3.2.3" evidence="9"/>
<feature type="binding site" evidence="10">
    <location>
        <position position="468"/>
    </location>
    <ligand>
        <name>ATP</name>
        <dbReference type="ChEBI" id="CHEBI:30616"/>
    </ligand>
</feature>
<keyword evidence="7 9" id="KW-0067">ATP-binding</keyword>
<dbReference type="EMBL" id="CP017555">
    <property type="protein sequence ID" value="AOW03022.1"/>
    <property type="molecule type" value="Genomic_DNA"/>
</dbReference>
<feature type="binding site" evidence="10">
    <location>
        <position position="322"/>
    </location>
    <ligand>
        <name>ATP</name>
        <dbReference type="ChEBI" id="CHEBI:30616"/>
    </ligand>
</feature>
<dbReference type="Pfam" id="PF03917">
    <property type="entry name" value="GSH_synth_ATP"/>
    <property type="match status" value="1"/>
</dbReference>
<evidence type="ECO:0000256" key="5">
    <source>
        <dbReference type="ARBA" id="ARBA00022723"/>
    </source>
</evidence>
<dbReference type="VEuPathDB" id="FungiDB:YALI1_C25029g"/>
<dbReference type="KEGG" id="yli:2910006"/>
<dbReference type="eggNOG" id="KOG0021">
    <property type="taxonomic scope" value="Eukaryota"/>
</dbReference>
<feature type="binding site" evidence="12">
    <location>
        <begin position="477"/>
        <end position="478"/>
    </location>
    <ligand>
        <name>substrate</name>
    </ligand>
</feature>
<dbReference type="GO" id="GO:0043295">
    <property type="term" value="F:glutathione binding"/>
    <property type="evidence" value="ECO:0007669"/>
    <property type="project" value="UniProtKB-UniRule"/>
</dbReference>
<evidence type="ECO:0000256" key="12">
    <source>
        <dbReference type="PIRSR" id="PIRSR001558-3"/>
    </source>
</evidence>
<evidence type="ECO:0000256" key="9">
    <source>
        <dbReference type="PIRNR" id="PIRNR001558"/>
    </source>
</evidence>
<evidence type="ECO:0000256" key="6">
    <source>
        <dbReference type="ARBA" id="ARBA00022741"/>
    </source>
</evidence>
<name>A0A1D8NBL6_YARLL</name>
<feature type="binding site" evidence="11">
    <location>
        <position position="148"/>
    </location>
    <ligand>
        <name>Mg(2+)</name>
        <dbReference type="ChEBI" id="CHEBI:18420"/>
    </ligand>
</feature>
<feature type="binding site" evidence="10">
    <location>
        <position position="466"/>
    </location>
    <ligand>
        <name>substrate</name>
    </ligand>
</feature>
<organism evidence="14 15">
    <name type="scientific">Yarrowia lipolytica</name>
    <name type="common">Candida lipolytica</name>
    <dbReference type="NCBI Taxonomy" id="4952"/>
    <lineage>
        <taxon>Eukaryota</taxon>
        <taxon>Fungi</taxon>
        <taxon>Dikarya</taxon>
        <taxon>Ascomycota</taxon>
        <taxon>Saccharomycotina</taxon>
        <taxon>Dipodascomycetes</taxon>
        <taxon>Dipodascales</taxon>
        <taxon>Dipodascales incertae sedis</taxon>
        <taxon>Yarrowia</taxon>
    </lineage>
</organism>
<sequence>MTFQEKIKEYPVTLPASQGPLLKSVQDWAFSNGLTMLTDDPATAVHAPVTLHPSPFPRSVFDESIEAQRGFNTLYSKISSFTNNNWLDKIIDKLAPSDPDFTGKLWETHKLSLVDGKPIQPLTLGLFRSDYMIDQKDGNLTPKQVEFNTVSVSFGGLTSKVADLHRYLAATGAYGDDAKFDLDDIPRSNSISELANGLAQAHKAYVAQNGAQKSKTAVLAVVEKHEKNAIDQRHLEYQLWDNHGIVTHRVSMLEATKVTEIRDLDGVSRLYYNDAEVSVVYFREGYSPDHFPTQAHWDARLYLEKNRAIKCPSVYTQLAGAKKVQQILTDKSELLKFVSEKDIGPLVNTFVEILPLGEDSEGGKRAEQLARTEPERFVLKPQREGGGNNIYKQDIPGFLEKLPKNEWSAYILMELINPPVIQNHILRKGELFTGDTLSELGVFGTVLWNSENGEILHNDTTGWLLRTKLESSNEGGVAAGFGCIDGVYLVD</sequence>
<keyword evidence="4 9" id="KW-0317">Glutathione biosynthesis</keyword>
<feature type="binding site" evidence="11">
    <location>
        <position position="146"/>
    </location>
    <ligand>
        <name>Mg(2+)</name>
        <dbReference type="ChEBI" id="CHEBI:18420"/>
    </ligand>
</feature>
<comment type="pathway">
    <text evidence="1 9">Sulfur metabolism; glutathione biosynthesis; glutathione from L-cysteine and L-glutamate: step 2/2.</text>
</comment>
<feature type="binding site" evidence="10">
    <location>
        <position position="232"/>
    </location>
    <ligand>
        <name>substrate</name>
    </ligand>
</feature>
<evidence type="ECO:0000259" key="13">
    <source>
        <dbReference type="Pfam" id="PF03199"/>
    </source>
</evidence>
<dbReference type="VEuPathDB" id="FungiDB:YALI0_C17831g"/>